<protein>
    <submittedName>
        <fullName evidence="1">Uncharacterized protein</fullName>
    </submittedName>
</protein>
<dbReference type="RefSeq" id="XP_033674251.1">
    <property type="nucleotide sequence ID" value="XM_033803279.1"/>
</dbReference>
<evidence type="ECO:0000313" key="1">
    <source>
        <dbReference type="EMBL" id="KAF2173362.1"/>
    </source>
</evidence>
<reference evidence="1" key="1">
    <citation type="journal article" date="2020" name="Stud. Mycol.">
        <title>101 Dothideomycetes genomes: a test case for predicting lifestyles and emergence of pathogens.</title>
        <authorList>
            <person name="Haridas S."/>
            <person name="Albert R."/>
            <person name="Binder M."/>
            <person name="Bloem J."/>
            <person name="Labutti K."/>
            <person name="Salamov A."/>
            <person name="Andreopoulos B."/>
            <person name="Baker S."/>
            <person name="Barry K."/>
            <person name="Bills G."/>
            <person name="Bluhm B."/>
            <person name="Cannon C."/>
            <person name="Castanera R."/>
            <person name="Culley D."/>
            <person name="Daum C."/>
            <person name="Ezra D."/>
            <person name="Gonzalez J."/>
            <person name="Henrissat B."/>
            <person name="Kuo A."/>
            <person name="Liang C."/>
            <person name="Lipzen A."/>
            <person name="Lutzoni F."/>
            <person name="Magnuson J."/>
            <person name="Mondo S."/>
            <person name="Nolan M."/>
            <person name="Ohm R."/>
            <person name="Pangilinan J."/>
            <person name="Park H.-J."/>
            <person name="Ramirez L."/>
            <person name="Alfaro M."/>
            <person name="Sun H."/>
            <person name="Tritt A."/>
            <person name="Yoshinaga Y."/>
            <person name="Zwiers L.-H."/>
            <person name="Turgeon B."/>
            <person name="Goodwin S."/>
            <person name="Spatafora J."/>
            <person name="Crous P."/>
            <person name="Grigoriev I."/>
        </authorList>
    </citation>
    <scope>NUCLEOTIDE SEQUENCE</scope>
    <source>
        <strain evidence="1">ATCC 36951</strain>
    </source>
</reference>
<dbReference type="OrthoDB" id="37659at2759"/>
<keyword evidence="2" id="KW-1185">Reference proteome</keyword>
<accession>A0A6A6D575</accession>
<dbReference type="EMBL" id="ML993579">
    <property type="protein sequence ID" value="KAF2173362.1"/>
    <property type="molecule type" value="Genomic_DNA"/>
</dbReference>
<sequence>MAFKEFNEREDDQLPRHVALHFTFADNSPRTIYHITGSVHNWRFERRENYDPVSSNKDIRTYTVGELSRPTNDEEINARLADVAVDNADREVTCQTWIGDALKHLGKSGLLSEKAVEEGLDGMVNLVVEWEADDDVERSDSVVKKD</sequence>
<dbReference type="GeneID" id="54556551"/>
<gene>
    <name evidence="1" type="ORF">M409DRAFT_15647</name>
</gene>
<organism evidence="1 2">
    <name type="scientific">Zasmidium cellare ATCC 36951</name>
    <dbReference type="NCBI Taxonomy" id="1080233"/>
    <lineage>
        <taxon>Eukaryota</taxon>
        <taxon>Fungi</taxon>
        <taxon>Dikarya</taxon>
        <taxon>Ascomycota</taxon>
        <taxon>Pezizomycotina</taxon>
        <taxon>Dothideomycetes</taxon>
        <taxon>Dothideomycetidae</taxon>
        <taxon>Mycosphaerellales</taxon>
        <taxon>Mycosphaerellaceae</taxon>
        <taxon>Zasmidium</taxon>
    </lineage>
</organism>
<dbReference type="Proteomes" id="UP000799537">
    <property type="component" value="Unassembled WGS sequence"/>
</dbReference>
<dbReference type="Pfam" id="PF20174">
    <property type="entry name" value="DUF6540"/>
    <property type="match status" value="1"/>
</dbReference>
<dbReference type="InterPro" id="IPR046670">
    <property type="entry name" value="DUF6540"/>
</dbReference>
<proteinExistence type="predicted"/>
<dbReference type="AlphaFoldDB" id="A0A6A6D575"/>
<evidence type="ECO:0000313" key="2">
    <source>
        <dbReference type="Proteomes" id="UP000799537"/>
    </source>
</evidence>
<name>A0A6A6D575_ZASCE</name>